<feature type="domain" description="Zn(2)-C6 fungal-type" evidence="11">
    <location>
        <begin position="83"/>
        <end position="112"/>
    </location>
</feature>
<evidence type="ECO:0000256" key="3">
    <source>
        <dbReference type="ARBA" id="ARBA00022723"/>
    </source>
</evidence>
<dbReference type="CDD" id="cd12148">
    <property type="entry name" value="fungal_TF_MHR"/>
    <property type="match status" value="1"/>
</dbReference>
<dbReference type="PANTHER" id="PTHR31001:SF40">
    <property type="entry name" value="ZN(II)2CYS6 TRANSCRIPTION FACTOR (EUROFUNG)"/>
    <property type="match status" value="1"/>
</dbReference>
<feature type="region of interest" description="Disordered" evidence="10">
    <location>
        <begin position="790"/>
        <end position="895"/>
    </location>
</feature>
<dbReference type="STRING" id="1447875.A0A2B7XC20"/>
<feature type="compositionally biased region" description="Basic and acidic residues" evidence="10">
    <location>
        <begin position="139"/>
        <end position="163"/>
    </location>
</feature>
<dbReference type="InterPro" id="IPR050613">
    <property type="entry name" value="Sec_Metabolite_Reg"/>
</dbReference>
<dbReference type="GO" id="GO:0000981">
    <property type="term" value="F:DNA-binding transcription factor activity, RNA polymerase II-specific"/>
    <property type="evidence" value="ECO:0007669"/>
    <property type="project" value="InterPro"/>
</dbReference>
<feature type="compositionally biased region" description="Low complexity" evidence="10">
    <location>
        <begin position="844"/>
        <end position="853"/>
    </location>
</feature>
<dbReference type="GO" id="GO:0008270">
    <property type="term" value="F:zinc ion binding"/>
    <property type="evidence" value="ECO:0007669"/>
    <property type="project" value="InterPro"/>
</dbReference>
<keyword evidence="5" id="KW-0238">DNA-binding</keyword>
<evidence type="ECO:0000256" key="2">
    <source>
        <dbReference type="ARBA" id="ARBA00018346"/>
    </source>
</evidence>
<evidence type="ECO:0000256" key="4">
    <source>
        <dbReference type="ARBA" id="ARBA00023015"/>
    </source>
</evidence>
<sequence>MNPSPLSLSPQSNPILSQPSPLSAEWSPGQFESNDYAYAQDGDAKLGGDVGSQAAVNGSATGRGTSATPSAPKIRRRNRMITSCLECRRRKLKCDRLHPCTNCAKSNRDCLFLAPALDADSKRKLTEIKDKMGSLERALEQDAADRKSPHQDGIKVESEDRFPSNELFEEPSEAQGAVPEDERNLKPTPMAVQDAAYEDGSDDDTADLGFKLGKLRMTDRIGGFYRPKIADELTLALNDLILSEKPTDASKPRTPSLRELMPEVKDADFNPGPSYIAPRSDVFFGGGQKMYSLADFLPSRAAADRLLQQYWEAVDPVAKIVHRPTFEKQYNDFWLDISRGFEPAYSLQALIFAALFTAVLSMPEDSILNLFGSTQKKLTENFQSATEMALGKAKFLKTSKTQTLQALVMYMIPMCRAEVSRAHSVLAGTAIRLAECMGFHRDPDEYGLGPIETHVRRMIWYQLCFLDIRTSETQGPRQTIRREDFSTKFPLNIDDNDLGATSLVPLTNKNQWTDMTFMRIRFECHELQRLINVDKVRLEKKGVSLTRVLGKIEVFRKATMDKYGPLMHVPNPKPIQRAAQLVLSVLLNRTYISVLHRYHNSVRIQIPDRLRQIIITSGTKMMEDAIELETNPAFKQWAWYAGAINLWHTAFLMLVEVFQFPMRKEADRIWQCLDYVFETPTSPFEPGGERFSEGNRREIIAHRDQKARHILRQLRDRMLLYREKRKMKVPVSMQETQVAGDIDATRNNLQRQAEGKLPETVKLATQDSGFPTPIAPAPTVPQITSVPATLADQQPLPPPLIVYPPQNEPYQQSNIQNPPPDMSQWPQQQQQTPQPTTAPPQPQLTPTLSQPTQLEPYQPFNYGPLHTLQNPQHDNIPRGQSVESETTSDDSGTSGLWFYPGVGSGTAGVAPTPPVLIPVGGNQISYKDPTSGDMPMLDIDWIFVACANTGFLERMG</sequence>
<dbReference type="OrthoDB" id="424974at2759"/>
<name>A0A2B7XC20_9EURO</name>
<comment type="caution">
    <text evidence="12">The sequence shown here is derived from an EMBL/GenBank/DDBJ whole genome shotgun (WGS) entry which is preliminary data.</text>
</comment>
<dbReference type="SMART" id="SM00906">
    <property type="entry name" value="Fungal_trans"/>
    <property type="match status" value="1"/>
</dbReference>
<reference evidence="12 13" key="1">
    <citation type="submission" date="2017-10" db="EMBL/GenBank/DDBJ databases">
        <title>Comparative genomics in systemic dimorphic fungi from Ajellomycetaceae.</title>
        <authorList>
            <person name="Munoz J.F."/>
            <person name="Mcewen J.G."/>
            <person name="Clay O.K."/>
            <person name="Cuomo C.A."/>
        </authorList>
    </citation>
    <scope>NUCLEOTIDE SEQUENCE [LARGE SCALE GENOMIC DNA]</scope>
    <source>
        <strain evidence="12 13">UAMH5409</strain>
    </source>
</reference>
<dbReference type="PROSITE" id="PS00463">
    <property type="entry name" value="ZN2_CY6_FUNGAL_1"/>
    <property type="match status" value="1"/>
</dbReference>
<proteinExistence type="predicted"/>
<feature type="region of interest" description="Disordered" evidence="10">
    <location>
        <begin position="1"/>
        <end position="27"/>
    </location>
</feature>
<dbReference type="Pfam" id="PF00172">
    <property type="entry name" value="Zn_clus"/>
    <property type="match status" value="1"/>
</dbReference>
<accession>A0A2B7XC20</accession>
<feature type="compositionally biased region" description="Low complexity" evidence="10">
    <location>
        <begin position="822"/>
        <end position="835"/>
    </location>
</feature>
<dbReference type="Pfam" id="PF04082">
    <property type="entry name" value="Fungal_trans"/>
    <property type="match status" value="1"/>
</dbReference>
<dbReference type="PROSITE" id="PS50048">
    <property type="entry name" value="ZN2_CY6_FUNGAL_2"/>
    <property type="match status" value="1"/>
</dbReference>
<dbReference type="Proteomes" id="UP000223968">
    <property type="component" value="Unassembled WGS sequence"/>
</dbReference>
<feature type="region of interest" description="Disordered" evidence="10">
    <location>
        <begin position="42"/>
        <end position="72"/>
    </location>
</feature>
<dbReference type="GO" id="GO:0003677">
    <property type="term" value="F:DNA binding"/>
    <property type="evidence" value="ECO:0007669"/>
    <property type="project" value="UniProtKB-KW"/>
</dbReference>
<comment type="function">
    <text evidence="9">Transcription factor that specifically regulates the neosartoricin B biosynthesis gene cluster.</text>
</comment>
<gene>
    <name evidence="12" type="ORF">AJ79_06529</name>
</gene>
<evidence type="ECO:0000256" key="7">
    <source>
        <dbReference type="ARBA" id="ARBA00023242"/>
    </source>
</evidence>
<evidence type="ECO:0000256" key="9">
    <source>
        <dbReference type="ARBA" id="ARBA00045154"/>
    </source>
</evidence>
<evidence type="ECO:0000313" key="13">
    <source>
        <dbReference type="Proteomes" id="UP000223968"/>
    </source>
</evidence>
<feature type="compositionally biased region" description="Polar residues" evidence="10">
    <location>
        <begin position="54"/>
        <end position="69"/>
    </location>
</feature>
<evidence type="ECO:0000259" key="11">
    <source>
        <dbReference type="PROSITE" id="PS50048"/>
    </source>
</evidence>
<dbReference type="EMBL" id="PDNB01000117">
    <property type="protein sequence ID" value="PGH06439.1"/>
    <property type="molecule type" value="Genomic_DNA"/>
</dbReference>
<dbReference type="SMART" id="SM00066">
    <property type="entry name" value="GAL4"/>
    <property type="match status" value="1"/>
</dbReference>
<dbReference type="AlphaFoldDB" id="A0A2B7XC20"/>
<keyword evidence="7" id="KW-0539">Nucleus</keyword>
<dbReference type="CDD" id="cd00067">
    <property type="entry name" value="GAL4"/>
    <property type="match status" value="1"/>
</dbReference>
<keyword evidence="4" id="KW-0805">Transcription regulation</keyword>
<organism evidence="12 13">
    <name type="scientific">Helicocarpus griseus UAMH5409</name>
    <dbReference type="NCBI Taxonomy" id="1447875"/>
    <lineage>
        <taxon>Eukaryota</taxon>
        <taxon>Fungi</taxon>
        <taxon>Dikarya</taxon>
        <taxon>Ascomycota</taxon>
        <taxon>Pezizomycotina</taxon>
        <taxon>Eurotiomycetes</taxon>
        <taxon>Eurotiomycetidae</taxon>
        <taxon>Onygenales</taxon>
        <taxon>Ajellomycetaceae</taxon>
        <taxon>Helicocarpus</taxon>
    </lineage>
</organism>
<dbReference type="SUPFAM" id="SSF57701">
    <property type="entry name" value="Zn2/Cys6 DNA-binding domain"/>
    <property type="match status" value="1"/>
</dbReference>
<dbReference type="GO" id="GO:0006351">
    <property type="term" value="P:DNA-templated transcription"/>
    <property type="evidence" value="ECO:0007669"/>
    <property type="project" value="InterPro"/>
</dbReference>
<dbReference type="Gene3D" id="4.10.240.10">
    <property type="entry name" value="Zn(2)-C6 fungal-type DNA-binding domain"/>
    <property type="match status" value="1"/>
</dbReference>
<feature type="region of interest" description="Disordered" evidence="10">
    <location>
        <begin position="139"/>
        <end position="184"/>
    </location>
</feature>
<evidence type="ECO:0000256" key="6">
    <source>
        <dbReference type="ARBA" id="ARBA00023163"/>
    </source>
</evidence>
<evidence type="ECO:0000256" key="5">
    <source>
        <dbReference type="ARBA" id="ARBA00023125"/>
    </source>
</evidence>
<feature type="compositionally biased region" description="Low complexity" evidence="10">
    <location>
        <begin position="1"/>
        <end position="23"/>
    </location>
</feature>
<dbReference type="GO" id="GO:0005634">
    <property type="term" value="C:nucleus"/>
    <property type="evidence" value="ECO:0007669"/>
    <property type="project" value="UniProtKB-SubCell"/>
</dbReference>
<feature type="compositionally biased region" description="Low complexity" evidence="10">
    <location>
        <begin position="883"/>
        <end position="895"/>
    </location>
</feature>
<protein>
    <recommendedName>
        <fullName evidence="2">C6 finger domain transcription factor nscR</fullName>
    </recommendedName>
    <alternativeName>
        <fullName evidence="8">Neosartiricin B biosynthesis protein R</fullName>
    </alternativeName>
</protein>
<dbReference type="InterPro" id="IPR001138">
    <property type="entry name" value="Zn2Cys6_DnaBD"/>
</dbReference>
<dbReference type="InterPro" id="IPR036864">
    <property type="entry name" value="Zn2-C6_fun-type_DNA-bd_sf"/>
</dbReference>
<dbReference type="PANTHER" id="PTHR31001">
    <property type="entry name" value="UNCHARACTERIZED TRANSCRIPTIONAL REGULATORY PROTEIN"/>
    <property type="match status" value="1"/>
</dbReference>
<dbReference type="InterPro" id="IPR007219">
    <property type="entry name" value="XnlR_reg_dom"/>
</dbReference>
<keyword evidence="13" id="KW-1185">Reference proteome</keyword>
<evidence type="ECO:0000256" key="8">
    <source>
        <dbReference type="ARBA" id="ARBA00031692"/>
    </source>
</evidence>
<evidence type="ECO:0000313" key="12">
    <source>
        <dbReference type="EMBL" id="PGH06439.1"/>
    </source>
</evidence>
<keyword evidence="6" id="KW-0804">Transcription</keyword>
<keyword evidence="3" id="KW-0479">Metal-binding</keyword>
<comment type="subcellular location">
    <subcellularLocation>
        <location evidence="1">Nucleus</location>
    </subcellularLocation>
</comment>
<evidence type="ECO:0000256" key="10">
    <source>
        <dbReference type="SAM" id="MobiDB-lite"/>
    </source>
</evidence>
<evidence type="ECO:0000256" key="1">
    <source>
        <dbReference type="ARBA" id="ARBA00004123"/>
    </source>
</evidence>